<dbReference type="EMBL" id="FBWG01000041">
    <property type="protein sequence ID" value="CUX57158.1"/>
    <property type="molecule type" value="Genomic_DNA"/>
</dbReference>
<dbReference type="Gene3D" id="3.40.1580.10">
    <property type="entry name" value="SMI1/KNR4-like"/>
    <property type="match status" value="1"/>
</dbReference>
<dbReference type="SMART" id="SM00860">
    <property type="entry name" value="SMI1_KNR4"/>
    <property type="match status" value="1"/>
</dbReference>
<evidence type="ECO:0000259" key="1">
    <source>
        <dbReference type="SMART" id="SM00860"/>
    </source>
</evidence>
<dbReference type="Proteomes" id="UP000191987">
    <property type="component" value="Unassembled WGS sequence"/>
</dbReference>
<gene>
    <name evidence="2" type="ORF">AGR7C_Lc220129</name>
</gene>
<proteinExistence type="predicted"/>
<accession>A0A1S7RTP3</accession>
<evidence type="ECO:0000313" key="3">
    <source>
        <dbReference type="Proteomes" id="UP000191987"/>
    </source>
</evidence>
<reference evidence="2 3" key="1">
    <citation type="submission" date="2016-01" db="EMBL/GenBank/DDBJ databases">
        <authorList>
            <person name="Oliw E.H."/>
        </authorList>
    </citation>
    <scope>NUCLEOTIDE SEQUENCE [LARGE SCALE GENOMIC DNA]</scope>
    <source>
        <strain evidence="2 3">Zutra 3-1</strain>
    </source>
</reference>
<dbReference type="SUPFAM" id="SSF160631">
    <property type="entry name" value="SMI1/KNR4-like"/>
    <property type="match status" value="1"/>
</dbReference>
<name>A0A1S7RTP3_9HYPH</name>
<evidence type="ECO:0000313" key="2">
    <source>
        <dbReference type="EMBL" id="CUX57158.1"/>
    </source>
</evidence>
<organism evidence="2 3">
    <name type="scientific">Agrobacterium deltaense Zutra 3/1</name>
    <dbReference type="NCBI Taxonomy" id="1183427"/>
    <lineage>
        <taxon>Bacteria</taxon>
        <taxon>Pseudomonadati</taxon>
        <taxon>Pseudomonadota</taxon>
        <taxon>Alphaproteobacteria</taxon>
        <taxon>Hyphomicrobiales</taxon>
        <taxon>Rhizobiaceae</taxon>
        <taxon>Rhizobium/Agrobacterium group</taxon>
        <taxon>Agrobacterium</taxon>
    </lineage>
</organism>
<feature type="domain" description="Knr4/Smi1-like" evidence="1">
    <location>
        <begin position="86"/>
        <end position="210"/>
    </location>
</feature>
<protein>
    <recommendedName>
        <fullName evidence="1">Knr4/Smi1-like domain-containing protein</fullName>
    </recommendedName>
</protein>
<dbReference type="InterPro" id="IPR018958">
    <property type="entry name" value="Knr4/Smi1-like_dom"/>
</dbReference>
<sequence>MPWRSRNTRTRRQASPVAICRTRPPLLLPMVSTRTCATIRLFAILLEAALSKLCKLWTNCTLRRILVTTRRKEFDALCYEGQISGPVETHEIQHAEAELGVQFPLEYADWLRTYGAVLADGFTIFGLPSAENNDPPLWQNVVSVTQQLREWKQVGAERPSLIAISEDGFGNYIYMDTLFYSESRMCVIGPDINKVFDVSIYNFFLDFASGNLNW</sequence>
<dbReference type="InterPro" id="IPR037883">
    <property type="entry name" value="Knr4/Smi1-like_sf"/>
</dbReference>
<dbReference type="AlphaFoldDB" id="A0A1S7RTP3"/>
<dbReference type="Pfam" id="PF14568">
    <property type="entry name" value="SUKH_6"/>
    <property type="match status" value="1"/>
</dbReference>